<protein>
    <recommendedName>
        <fullName evidence="3">Apea-like HEPN domain-containing protein</fullName>
    </recommendedName>
</protein>
<dbReference type="Pfam" id="PF17419">
    <property type="entry name" value="MauJ"/>
    <property type="match status" value="1"/>
</dbReference>
<gene>
    <name evidence="1" type="ORF">ACFPLB_13620</name>
</gene>
<comment type="caution">
    <text evidence="1">The sequence shown here is derived from an EMBL/GenBank/DDBJ whole genome shotgun (WGS) entry which is preliminary data.</text>
</comment>
<reference evidence="2" key="1">
    <citation type="journal article" date="2019" name="Int. J. Syst. Evol. Microbiol.">
        <title>The Global Catalogue of Microorganisms (GCM) 10K type strain sequencing project: providing services to taxonomists for standard genome sequencing and annotation.</title>
        <authorList>
            <consortium name="The Broad Institute Genomics Platform"/>
            <consortium name="The Broad Institute Genome Sequencing Center for Infectious Disease"/>
            <person name="Wu L."/>
            <person name="Ma J."/>
        </authorList>
    </citation>
    <scope>NUCLEOTIDE SEQUENCE [LARGE SCALE GENOMIC DNA]</scope>
    <source>
        <strain evidence="2">CGMCC 4.1415</strain>
    </source>
</reference>
<dbReference type="InterPro" id="IPR035383">
    <property type="entry name" value="MauJ"/>
</dbReference>
<organism evidence="1 2">
    <name type="scientific">Aquamicrobium segne</name>
    <dbReference type="NCBI Taxonomy" id="469547"/>
    <lineage>
        <taxon>Bacteria</taxon>
        <taxon>Pseudomonadati</taxon>
        <taxon>Pseudomonadota</taxon>
        <taxon>Alphaproteobacteria</taxon>
        <taxon>Hyphomicrobiales</taxon>
        <taxon>Phyllobacteriaceae</taxon>
        <taxon>Aquamicrobium</taxon>
    </lineage>
</organism>
<dbReference type="EMBL" id="JBHSLL010000051">
    <property type="protein sequence ID" value="MFC5386999.1"/>
    <property type="molecule type" value="Genomic_DNA"/>
</dbReference>
<dbReference type="RefSeq" id="WP_378230537.1">
    <property type="nucleotide sequence ID" value="NZ_JBHSLL010000051.1"/>
</dbReference>
<evidence type="ECO:0008006" key="3">
    <source>
        <dbReference type="Google" id="ProtNLM"/>
    </source>
</evidence>
<sequence length="354" mass="40352">MSSEEGLSKWLSSFLLKTSLRLPDNLERLDGRYGDLDVFIKNVPRAHGEEYFLDLKFVFNAIDIDEAHEVAEEMAAEITHTLSFVSAASVRVHRPVFLINWDAGVTMRDQYVYGRYPIVDPKDALDATMWRTVNLMSEHEVTYAKRSALRWHTRGTRASNFEDQFLYHFFAVEILAGAETFIGKVIDKCPHCRGDLTCPNPHCGKPEHRPYPKQKIGLLLREVGLSSNIIDELLELRNLISHGKERPQIKAHMKKRASDFEFEKAISLIEVASTRAVHRALDLPQQEPPLVFYFQETWEHVMAIPRLHARIGLPGDPNNPDIEEVWMPELSMILTDPKTGEEEVVVVGGKNASP</sequence>
<evidence type="ECO:0000313" key="1">
    <source>
        <dbReference type="EMBL" id="MFC5386999.1"/>
    </source>
</evidence>
<dbReference type="Proteomes" id="UP001596016">
    <property type="component" value="Unassembled WGS sequence"/>
</dbReference>
<keyword evidence="2" id="KW-1185">Reference proteome</keyword>
<evidence type="ECO:0000313" key="2">
    <source>
        <dbReference type="Proteomes" id="UP001596016"/>
    </source>
</evidence>
<name>A0ABW0H036_9HYPH</name>
<proteinExistence type="predicted"/>
<accession>A0ABW0H036</accession>